<protein>
    <submittedName>
        <fullName evidence="1">Uncharacterized protein</fullName>
    </submittedName>
</protein>
<proteinExistence type="predicted"/>
<accession>A0A8S0YTE7</accession>
<gene>
    <name evidence="1" type="ORF">APLA_LOCUS1248</name>
</gene>
<evidence type="ECO:0000313" key="1">
    <source>
        <dbReference type="EMBL" id="CAB3222763.1"/>
    </source>
</evidence>
<organism evidence="1 2">
    <name type="scientific">Arctia plantaginis</name>
    <name type="common">Wood tiger moth</name>
    <name type="synonym">Phalaena plantaginis</name>
    <dbReference type="NCBI Taxonomy" id="874455"/>
    <lineage>
        <taxon>Eukaryota</taxon>
        <taxon>Metazoa</taxon>
        <taxon>Ecdysozoa</taxon>
        <taxon>Arthropoda</taxon>
        <taxon>Hexapoda</taxon>
        <taxon>Insecta</taxon>
        <taxon>Pterygota</taxon>
        <taxon>Neoptera</taxon>
        <taxon>Endopterygota</taxon>
        <taxon>Lepidoptera</taxon>
        <taxon>Glossata</taxon>
        <taxon>Ditrysia</taxon>
        <taxon>Noctuoidea</taxon>
        <taxon>Erebidae</taxon>
        <taxon>Arctiinae</taxon>
        <taxon>Arctia</taxon>
    </lineage>
</organism>
<name>A0A8S0YTE7_ARCPL</name>
<reference evidence="1 2" key="1">
    <citation type="submission" date="2020-04" db="EMBL/GenBank/DDBJ databases">
        <authorList>
            <person name="Wallbank WR R."/>
            <person name="Pardo Diaz C."/>
            <person name="Kozak K."/>
            <person name="Martin S."/>
            <person name="Jiggins C."/>
            <person name="Moest M."/>
            <person name="Warren A I."/>
            <person name="Byers J.R.P. K."/>
            <person name="Montejo-Kovacevich G."/>
            <person name="Yen C E."/>
        </authorList>
    </citation>
    <scope>NUCLEOTIDE SEQUENCE [LARGE SCALE GENOMIC DNA]</scope>
</reference>
<evidence type="ECO:0000313" key="2">
    <source>
        <dbReference type="Proteomes" id="UP000494106"/>
    </source>
</evidence>
<sequence length="103" mass="11582">MQTPAPYPSKKLSGKSIKKVRRGEVMMQRVISLTVALHNYKAVCSINIAGQRNVRDKLVNQISMEAKPRIHKVVTTAAQMSAAGVFPQSPTRLFRSTARRYHF</sequence>
<dbReference type="EMBL" id="CADEBC010000100">
    <property type="protein sequence ID" value="CAB3222763.1"/>
    <property type="molecule type" value="Genomic_DNA"/>
</dbReference>
<keyword evidence="2" id="KW-1185">Reference proteome</keyword>
<comment type="caution">
    <text evidence="1">The sequence shown here is derived from an EMBL/GenBank/DDBJ whole genome shotgun (WGS) entry which is preliminary data.</text>
</comment>
<dbReference type="AlphaFoldDB" id="A0A8S0YTE7"/>
<dbReference type="Proteomes" id="UP000494106">
    <property type="component" value="Unassembled WGS sequence"/>
</dbReference>